<gene>
    <name evidence="3" type="ORF">Scaly_0504900</name>
</gene>
<proteinExistence type="predicted"/>
<comment type="caution">
    <text evidence="3">The sequence shown here is derived from an EMBL/GenBank/DDBJ whole genome shotgun (WGS) entry which is preliminary data.</text>
</comment>
<dbReference type="EMBL" id="JACGWM010000003">
    <property type="protein sequence ID" value="KAL0382176.1"/>
    <property type="molecule type" value="Genomic_DNA"/>
</dbReference>
<evidence type="ECO:0000256" key="1">
    <source>
        <dbReference type="SAM" id="MobiDB-lite"/>
    </source>
</evidence>
<evidence type="ECO:0000256" key="2">
    <source>
        <dbReference type="SAM" id="SignalP"/>
    </source>
</evidence>
<feature type="compositionally biased region" description="Polar residues" evidence="1">
    <location>
        <begin position="231"/>
        <end position="240"/>
    </location>
</feature>
<sequence>MDSRISILIILITHILMEVAPYGQAAAAGRGRPGSGGGGGMVVLSRNRGAAAKVVPKLSVPPPLNLPSLRKEHEKFDMSGSSGLGAGAGTGSGSRPSSSGVGWTKPVASATAVLEKSESSVDTPGVDGMDAMDGVTRGIGSYMPPSARSNGVGVVSSATVSRDIPPSAEKPMVLRGEDFPTLQAARPVSSGTSQKQKDGLIQKQKQATSEELTQDKRDNYHLGPLVDMNPQGHSSRNTGGSRLLENGREGHGMGSGQMADQVRKQDEYFPDPLPLVHMNPRSDWADDERDTGHVIVEQGREIGFSNNESYWDRDFDLPRPTVLPHKPAQNQYDKWGQRDNETGRVFPVKSLKWIHTTKM</sequence>
<dbReference type="PANTHER" id="PTHR31780:SF10">
    <property type="entry name" value="LD36051P"/>
    <property type="match status" value="1"/>
</dbReference>
<feature type="chain" id="PRO_5043766637" evidence="2">
    <location>
        <begin position="26"/>
        <end position="359"/>
    </location>
</feature>
<feature type="compositionally biased region" description="Low complexity" evidence="1">
    <location>
        <begin position="93"/>
        <end position="102"/>
    </location>
</feature>
<feature type="signal peptide" evidence="2">
    <location>
        <begin position="1"/>
        <end position="25"/>
    </location>
</feature>
<keyword evidence="2" id="KW-0732">Signal</keyword>
<reference evidence="3" key="1">
    <citation type="submission" date="2020-06" db="EMBL/GenBank/DDBJ databases">
        <authorList>
            <person name="Li T."/>
            <person name="Hu X."/>
            <person name="Zhang T."/>
            <person name="Song X."/>
            <person name="Zhang H."/>
            <person name="Dai N."/>
            <person name="Sheng W."/>
            <person name="Hou X."/>
            <person name="Wei L."/>
        </authorList>
    </citation>
    <scope>NUCLEOTIDE SEQUENCE</scope>
    <source>
        <strain evidence="3">KEN8</strain>
        <tissue evidence="3">Leaf</tissue>
    </source>
</reference>
<dbReference type="PANTHER" id="PTHR31780">
    <property type="entry name" value="STRESS RESPONSE PROTEIN NST1-RELATED"/>
    <property type="match status" value="1"/>
</dbReference>
<feature type="region of interest" description="Disordered" evidence="1">
    <location>
        <begin position="185"/>
        <end position="260"/>
    </location>
</feature>
<feature type="compositionally biased region" description="Gly residues" evidence="1">
    <location>
        <begin position="82"/>
        <end position="92"/>
    </location>
</feature>
<dbReference type="AlphaFoldDB" id="A0AAW2RPT0"/>
<protein>
    <submittedName>
        <fullName evidence="3">Uncharacterized protein</fullName>
    </submittedName>
</protein>
<organism evidence="3">
    <name type="scientific">Sesamum calycinum</name>
    <dbReference type="NCBI Taxonomy" id="2727403"/>
    <lineage>
        <taxon>Eukaryota</taxon>
        <taxon>Viridiplantae</taxon>
        <taxon>Streptophyta</taxon>
        <taxon>Embryophyta</taxon>
        <taxon>Tracheophyta</taxon>
        <taxon>Spermatophyta</taxon>
        <taxon>Magnoliopsida</taxon>
        <taxon>eudicotyledons</taxon>
        <taxon>Gunneridae</taxon>
        <taxon>Pentapetalae</taxon>
        <taxon>asterids</taxon>
        <taxon>lamiids</taxon>
        <taxon>Lamiales</taxon>
        <taxon>Pedaliaceae</taxon>
        <taxon>Sesamum</taxon>
    </lineage>
</organism>
<reference evidence="3" key="2">
    <citation type="journal article" date="2024" name="Plant">
        <title>Genomic evolution and insights into agronomic trait innovations of Sesamum species.</title>
        <authorList>
            <person name="Miao H."/>
            <person name="Wang L."/>
            <person name="Qu L."/>
            <person name="Liu H."/>
            <person name="Sun Y."/>
            <person name="Le M."/>
            <person name="Wang Q."/>
            <person name="Wei S."/>
            <person name="Zheng Y."/>
            <person name="Lin W."/>
            <person name="Duan Y."/>
            <person name="Cao H."/>
            <person name="Xiong S."/>
            <person name="Wang X."/>
            <person name="Wei L."/>
            <person name="Li C."/>
            <person name="Ma Q."/>
            <person name="Ju M."/>
            <person name="Zhao R."/>
            <person name="Li G."/>
            <person name="Mu C."/>
            <person name="Tian Q."/>
            <person name="Mei H."/>
            <person name="Zhang T."/>
            <person name="Gao T."/>
            <person name="Zhang H."/>
        </authorList>
    </citation>
    <scope>NUCLEOTIDE SEQUENCE</scope>
    <source>
        <strain evidence="3">KEN8</strain>
    </source>
</reference>
<name>A0AAW2RPT0_9LAMI</name>
<accession>A0AAW2RPT0</accession>
<feature type="region of interest" description="Disordered" evidence="1">
    <location>
        <begin position="76"/>
        <end position="104"/>
    </location>
</feature>
<dbReference type="InterPro" id="IPR051195">
    <property type="entry name" value="Fungal_stress_NST1"/>
</dbReference>
<evidence type="ECO:0000313" key="3">
    <source>
        <dbReference type="EMBL" id="KAL0382176.1"/>
    </source>
</evidence>